<sequence length="114" mass="12817">MATLASVKQAIATEMNNIVFISSETCSICHADAPRVKKLAETNTIAFHQLDIMHEPELAGFFEVLTVPAVLVFHKGKEVSRQARFIDFHSLEELLQQLPTDSKITDYQSLFSEH</sequence>
<evidence type="ECO:0000259" key="1">
    <source>
        <dbReference type="Pfam" id="PF00085"/>
    </source>
</evidence>
<protein>
    <submittedName>
        <fullName evidence="2">Thioredoxin family protein</fullName>
    </submittedName>
</protein>
<evidence type="ECO:0000313" key="2">
    <source>
        <dbReference type="EMBL" id="MDT2759532.1"/>
    </source>
</evidence>
<proteinExistence type="predicted"/>
<organism evidence="2 3">
    <name type="scientific">Enterococcus xiangfangensis</name>
    <dbReference type="NCBI Taxonomy" id="1296537"/>
    <lineage>
        <taxon>Bacteria</taxon>
        <taxon>Bacillati</taxon>
        <taxon>Bacillota</taxon>
        <taxon>Bacilli</taxon>
        <taxon>Lactobacillales</taxon>
        <taxon>Enterococcaceae</taxon>
        <taxon>Enterococcus</taxon>
    </lineage>
</organism>
<reference evidence="2" key="1">
    <citation type="submission" date="2023-03" db="EMBL/GenBank/DDBJ databases">
        <authorList>
            <person name="Shen W."/>
            <person name="Cai J."/>
        </authorList>
    </citation>
    <scope>NUCLEOTIDE SEQUENCE</scope>
    <source>
        <strain evidence="2">P66-3</strain>
    </source>
</reference>
<accession>A0ABU3FBT4</accession>
<dbReference type="CDD" id="cd02947">
    <property type="entry name" value="TRX_family"/>
    <property type="match status" value="1"/>
</dbReference>
<dbReference type="InterPro" id="IPR036249">
    <property type="entry name" value="Thioredoxin-like_sf"/>
</dbReference>
<gene>
    <name evidence="2" type="ORF">P7H27_07115</name>
</gene>
<dbReference type="Pfam" id="PF00085">
    <property type="entry name" value="Thioredoxin"/>
    <property type="match status" value="1"/>
</dbReference>
<keyword evidence="3" id="KW-1185">Reference proteome</keyword>
<comment type="caution">
    <text evidence="2">The sequence shown here is derived from an EMBL/GenBank/DDBJ whole genome shotgun (WGS) entry which is preliminary data.</text>
</comment>
<feature type="domain" description="Thioredoxin" evidence="1">
    <location>
        <begin position="8"/>
        <end position="84"/>
    </location>
</feature>
<evidence type="ECO:0000313" key="3">
    <source>
        <dbReference type="Proteomes" id="UP001181046"/>
    </source>
</evidence>
<dbReference type="RefSeq" id="WP_311829914.1">
    <property type="nucleotide sequence ID" value="NZ_JARQAJ010000003.1"/>
</dbReference>
<dbReference type="InterPro" id="IPR013766">
    <property type="entry name" value="Thioredoxin_domain"/>
</dbReference>
<dbReference type="SUPFAM" id="SSF52833">
    <property type="entry name" value="Thioredoxin-like"/>
    <property type="match status" value="1"/>
</dbReference>
<name>A0ABU3FBT4_9ENTE</name>
<dbReference type="EMBL" id="JARQAJ010000003">
    <property type="protein sequence ID" value="MDT2759532.1"/>
    <property type="molecule type" value="Genomic_DNA"/>
</dbReference>
<dbReference type="Proteomes" id="UP001181046">
    <property type="component" value="Unassembled WGS sequence"/>
</dbReference>
<dbReference type="Gene3D" id="3.40.30.10">
    <property type="entry name" value="Glutaredoxin"/>
    <property type="match status" value="1"/>
</dbReference>